<sequence length="108" mass="12492">MGDSEGHVMARPLRGPLRRSFSDHIRDSTARALDAIWKNTRERRLAARLNTLNKCAVMKLEISPHRKRMGHMPEWYSKSFGHLCAAEVVKIRDSFSNQNTETKDTRSR</sequence>
<reference evidence="5 6" key="1">
    <citation type="submission" date="2024-08" db="EMBL/GenBank/DDBJ databases">
        <title>The draft genome of Apodemus speciosus.</title>
        <authorList>
            <person name="Nabeshima K."/>
            <person name="Suzuki S."/>
            <person name="Onuma M."/>
        </authorList>
    </citation>
    <scope>NUCLEOTIDE SEQUENCE [LARGE SCALE GENOMIC DNA]</scope>
    <source>
        <strain evidence="5">IB14-021</strain>
    </source>
</reference>
<proteinExistence type="predicted"/>
<name>A0ABQ0F1W4_APOSI</name>
<evidence type="ECO:0000313" key="5">
    <source>
        <dbReference type="EMBL" id="GAB1293105.1"/>
    </source>
</evidence>
<evidence type="ECO:0000256" key="2">
    <source>
        <dbReference type="ARBA" id="ARBA00004496"/>
    </source>
</evidence>
<dbReference type="EMBL" id="BAAFST010000008">
    <property type="protein sequence ID" value="GAB1293105.1"/>
    <property type="molecule type" value="Genomic_DNA"/>
</dbReference>
<keyword evidence="6" id="KW-1185">Reference proteome</keyword>
<keyword evidence="4" id="KW-0472">Membrane</keyword>
<protein>
    <submittedName>
        <fullName evidence="5">Rho GTPase-activating protein 7</fullName>
    </submittedName>
</protein>
<evidence type="ECO:0000256" key="1">
    <source>
        <dbReference type="ARBA" id="ARBA00004370"/>
    </source>
</evidence>
<accession>A0ABQ0F1W4</accession>
<organism evidence="5 6">
    <name type="scientific">Apodemus speciosus</name>
    <name type="common">Large Japanese field mouse</name>
    <dbReference type="NCBI Taxonomy" id="105296"/>
    <lineage>
        <taxon>Eukaryota</taxon>
        <taxon>Metazoa</taxon>
        <taxon>Chordata</taxon>
        <taxon>Craniata</taxon>
        <taxon>Vertebrata</taxon>
        <taxon>Euteleostomi</taxon>
        <taxon>Mammalia</taxon>
        <taxon>Eutheria</taxon>
        <taxon>Euarchontoglires</taxon>
        <taxon>Glires</taxon>
        <taxon>Rodentia</taxon>
        <taxon>Myomorpha</taxon>
        <taxon>Muroidea</taxon>
        <taxon>Muridae</taxon>
        <taxon>Murinae</taxon>
        <taxon>Apodemus</taxon>
    </lineage>
</organism>
<evidence type="ECO:0000256" key="4">
    <source>
        <dbReference type="ARBA" id="ARBA00023136"/>
    </source>
</evidence>
<evidence type="ECO:0000256" key="3">
    <source>
        <dbReference type="ARBA" id="ARBA00022490"/>
    </source>
</evidence>
<dbReference type="PANTHER" id="PTHR12659:SF2">
    <property type="entry name" value="RHO GTPASE-ACTIVATING PROTEIN 7"/>
    <property type="match status" value="1"/>
</dbReference>
<gene>
    <name evidence="5" type="ORF">APTSU1_000833600</name>
</gene>
<comment type="caution">
    <text evidence="5">The sequence shown here is derived from an EMBL/GenBank/DDBJ whole genome shotgun (WGS) entry which is preliminary data.</text>
</comment>
<dbReference type="PANTHER" id="PTHR12659">
    <property type="entry name" value="RHO-TYPE GTPASE ACTIVATING PROTEIN"/>
    <property type="match status" value="1"/>
</dbReference>
<comment type="subcellular location">
    <subcellularLocation>
        <location evidence="2">Cytoplasm</location>
    </subcellularLocation>
    <subcellularLocation>
        <location evidence="1">Membrane</location>
    </subcellularLocation>
</comment>
<dbReference type="Proteomes" id="UP001623349">
    <property type="component" value="Unassembled WGS sequence"/>
</dbReference>
<keyword evidence="3" id="KW-0963">Cytoplasm</keyword>
<evidence type="ECO:0000313" key="6">
    <source>
        <dbReference type="Proteomes" id="UP001623349"/>
    </source>
</evidence>